<comment type="caution">
    <text evidence="2">The sequence shown here is derived from an EMBL/GenBank/DDBJ whole genome shotgun (WGS) entry which is preliminary data.</text>
</comment>
<protein>
    <submittedName>
        <fullName evidence="2">Uncharacterized protein</fullName>
    </submittedName>
</protein>
<proteinExistence type="predicted"/>
<gene>
    <name evidence="2" type="ORF">V5799_007425</name>
</gene>
<name>A0AAQ4FHZ0_AMBAM</name>
<evidence type="ECO:0000256" key="1">
    <source>
        <dbReference type="SAM" id="MobiDB-lite"/>
    </source>
</evidence>
<evidence type="ECO:0000313" key="3">
    <source>
        <dbReference type="Proteomes" id="UP001321473"/>
    </source>
</evidence>
<sequence length="182" mass="19576">MGLLKRKLATPTGAGASSPTAEAGPPPLETKMAQKRAMKRERELVQALRSLQITEETTPEHSGCKRMLLSSMVDSPGGGRAASSKHGGASKRVIKGRMKRAWRAPSPAGLAECSEDSSRKEDLDGNGYKEFPVQQGKQKTKSVDEDVPRSRLSTCSDESKSKEKKTVRRPSSESGGPTGIRL</sequence>
<evidence type="ECO:0000313" key="2">
    <source>
        <dbReference type="EMBL" id="KAK8786212.1"/>
    </source>
</evidence>
<accession>A0AAQ4FHZ0</accession>
<dbReference type="AlphaFoldDB" id="A0AAQ4FHZ0"/>
<organism evidence="2 3">
    <name type="scientific">Amblyomma americanum</name>
    <name type="common">Lone star tick</name>
    <dbReference type="NCBI Taxonomy" id="6943"/>
    <lineage>
        <taxon>Eukaryota</taxon>
        <taxon>Metazoa</taxon>
        <taxon>Ecdysozoa</taxon>
        <taxon>Arthropoda</taxon>
        <taxon>Chelicerata</taxon>
        <taxon>Arachnida</taxon>
        <taxon>Acari</taxon>
        <taxon>Parasitiformes</taxon>
        <taxon>Ixodida</taxon>
        <taxon>Ixodoidea</taxon>
        <taxon>Ixodidae</taxon>
        <taxon>Amblyomminae</taxon>
        <taxon>Amblyomma</taxon>
    </lineage>
</organism>
<feature type="region of interest" description="Disordered" evidence="1">
    <location>
        <begin position="1"/>
        <end position="182"/>
    </location>
</feature>
<dbReference type="Proteomes" id="UP001321473">
    <property type="component" value="Unassembled WGS sequence"/>
</dbReference>
<dbReference type="EMBL" id="JARKHS020002893">
    <property type="protein sequence ID" value="KAK8786212.1"/>
    <property type="molecule type" value="Genomic_DNA"/>
</dbReference>
<feature type="compositionally biased region" description="Basic residues" evidence="1">
    <location>
        <begin position="88"/>
        <end position="102"/>
    </location>
</feature>
<reference evidence="2 3" key="1">
    <citation type="journal article" date="2023" name="Arcadia Sci">
        <title>De novo assembly of a long-read Amblyomma americanum tick genome.</title>
        <authorList>
            <person name="Chou S."/>
            <person name="Poskanzer K.E."/>
            <person name="Rollins M."/>
            <person name="Thuy-Boun P.S."/>
        </authorList>
    </citation>
    <scope>NUCLEOTIDE SEQUENCE [LARGE SCALE GENOMIC DNA]</scope>
    <source>
        <strain evidence="2">F_SG_1</strain>
        <tissue evidence="2">Salivary glands</tissue>
    </source>
</reference>
<keyword evidence="3" id="KW-1185">Reference proteome</keyword>